<evidence type="ECO:0000256" key="6">
    <source>
        <dbReference type="SAM" id="Phobius"/>
    </source>
</evidence>
<feature type="transmembrane region" description="Helical" evidence="6">
    <location>
        <begin position="112"/>
        <end position="135"/>
    </location>
</feature>
<evidence type="ECO:0000256" key="5">
    <source>
        <dbReference type="ARBA" id="ARBA00023136"/>
    </source>
</evidence>
<dbReference type="GO" id="GO:0005886">
    <property type="term" value="C:plasma membrane"/>
    <property type="evidence" value="ECO:0007669"/>
    <property type="project" value="UniProtKB-SubCell"/>
</dbReference>
<keyword evidence="5 6" id="KW-0472">Membrane</keyword>
<evidence type="ECO:0000256" key="3">
    <source>
        <dbReference type="ARBA" id="ARBA00022692"/>
    </source>
</evidence>
<dbReference type="GO" id="GO:0015171">
    <property type="term" value="F:amino acid transmembrane transporter activity"/>
    <property type="evidence" value="ECO:0007669"/>
    <property type="project" value="TreeGrafter"/>
</dbReference>
<feature type="transmembrane region" description="Helical" evidence="6">
    <location>
        <begin position="147"/>
        <end position="169"/>
    </location>
</feature>
<accession>A0A501PQP2</accession>
<evidence type="ECO:0008006" key="9">
    <source>
        <dbReference type="Google" id="ProtNLM"/>
    </source>
</evidence>
<dbReference type="OrthoDB" id="7874789at2"/>
<dbReference type="Pfam" id="PF01810">
    <property type="entry name" value="LysE"/>
    <property type="match status" value="1"/>
</dbReference>
<keyword evidence="2" id="KW-1003">Cell membrane</keyword>
<dbReference type="AlphaFoldDB" id="A0A501PQP2"/>
<dbReference type="PANTHER" id="PTHR30086:SF20">
    <property type="entry name" value="ARGININE EXPORTER PROTEIN ARGO-RELATED"/>
    <property type="match status" value="1"/>
</dbReference>
<keyword evidence="4 6" id="KW-1133">Transmembrane helix</keyword>
<evidence type="ECO:0000256" key="4">
    <source>
        <dbReference type="ARBA" id="ARBA00022989"/>
    </source>
</evidence>
<dbReference type="PANTHER" id="PTHR30086">
    <property type="entry name" value="ARGININE EXPORTER PROTEIN ARGO"/>
    <property type="match status" value="1"/>
</dbReference>
<keyword evidence="3 6" id="KW-0812">Transmembrane</keyword>
<keyword evidence="8" id="KW-1185">Reference proteome</keyword>
<dbReference type="InterPro" id="IPR001123">
    <property type="entry name" value="LeuE-type"/>
</dbReference>
<evidence type="ECO:0000256" key="1">
    <source>
        <dbReference type="ARBA" id="ARBA00004651"/>
    </source>
</evidence>
<comment type="caution">
    <text evidence="7">The sequence shown here is derived from an EMBL/GenBank/DDBJ whole genome shotgun (WGS) entry which is preliminary data.</text>
</comment>
<evidence type="ECO:0000313" key="7">
    <source>
        <dbReference type="EMBL" id="TPD62001.1"/>
    </source>
</evidence>
<dbReference type="RefSeq" id="WP_139939934.1">
    <property type="nucleotide sequence ID" value="NZ_JBHSYP010000003.1"/>
</dbReference>
<name>A0A501PQP2_9PROT</name>
<dbReference type="EMBL" id="VFIY01000005">
    <property type="protein sequence ID" value="TPD62001.1"/>
    <property type="molecule type" value="Genomic_DNA"/>
</dbReference>
<protein>
    <recommendedName>
        <fullName evidence="9">LysE family translocator</fullName>
    </recommendedName>
</protein>
<feature type="transmembrane region" description="Helical" evidence="6">
    <location>
        <begin position="71"/>
        <end position="91"/>
    </location>
</feature>
<comment type="subcellular location">
    <subcellularLocation>
        <location evidence="1">Cell membrane</location>
        <topology evidence="1">Multi-pass membrane protein</topology>
    </subcellularLocation>
</comment>
<evidence type="ECO:0000256" key="2">
    <source>
        <dbReference type="ARBA" id="ARBA00022475"/>
    </source>
</evidence>
<evidence type="ECO:0000313" key="8">
    <source>
        <dbReference type="Proteomes" id="UP000319148"/>
    </source>
</evidence>
<sequence length="208" mass="22020">MSPVYLLWGVLIGIIVAAPMGPVNILCIRRTLTHGPMNGFVIGMGAACADTIFGAIAAFGLAGVTHLLNDYSLWVELVGGVILLAVGLRIWNSHPHLTDARDDASDRIKASIGAFLLTITNPMTILGFVAIFAGLGLGNMAKTPLNGILLVAGVLLGSALWWFVLTEGVGHMKKKLTDDHLLWINRGCSVVVIGFGVWALGKNVPLML</sequence>
<organism evidence="7 8">
    <name type="scientific">Emcibacter nanhaiensis</name>
    <dbReference type="NCBI Taxonomy" id="1505037"/>
    <lineage>
        <taxon>Bacteria</taxon>
        <taxon>Pseudomonadati</taxon>
        <taxon>Pseudomonadota</taxon>
        <taxon>Alphaproteobacteria</taxon>
        <taxon>Emcibacterales</taxon>
        <taxon>Emcibacteraceae</taxon>
        <taxon>Emcibacter</taxon>
    </lineage>
</organism>
<feature type="transmembrane region" description="Helical" evidence="6">
    <location>
        <begin position="181"/>
        <end position="201"/>
    </location>
</feature>
<reference evidence="8" key="1">
    <citation type="submission" date="2019-06" db="EMBL/GenBank/DDBJ databases">
        <title>The complete genome of Emcibacter congregatus ZYLT.</title>
        <authorList>
            <person name="Zhao Z."/>
        </authorList>
    </citation>
    <scope>NUCLEOTIDE SEQUENCE [LARGE SCALE GENOMIC DNA]</scope>
    <source>
        <strain evidence="8">MCCC 1A06723</strain>
    </source>
</reference>
<gene>
    <name evidence="7" type="ORF">FIV46_07320</name>
</gene>
<feature type="transmembrane region" description="Helical" evidence="6">
    <location>
        <begin position="6"/>
        <end position="28"/>
    </location>
</feature>
<feature type="transmembrane region" description="Helical" evidence="6">
    <location>
        <begin position="40"/>
        <end position="65"/>
    </location>
</feature>
<dbReference type="Proteomes" id="UP000319148">
    <property type="component" value="Unassembled WGS sequence"/>
</dbReference>
<proteinExistence type="predicted"/>